<evidence type="ECO:0000256" key="1">
    <source>
        <dbReference type="SAM" id="Phobius"/>
    </source>
</evidence>
<accession>A0A561SLI4</accession>
<keyword evidence="3" id="KW-1185">Reference proteome</keyword>
<evidence type="ECO:0000313" key="2">
    <source>
        <dbReference type="EMBL" id="TWF75682.1"/>
    </source>
</evidence>
<comment type="caution">
    <text evidence="2">The sequence shown here is derived from an EMBL/GenBank/DDBJ whole genome shotgun (WGS) entry which is preliminary data.</text>
</comment>
<keyword evidence="1" id="KW-0812">Transmembrane</keyword>
<dbReference type="EMBL" id="VIWU01000001">
    <property type="protein sequence ID" value="TWF75682.1"/>
    <property type="molecule type" value="Genomic_DNA"/>
</dbReference>
<keyword evidence="1" id="KW-0472">Membrane</keyword>
<reference evidence="2 3" key="1">
    <citation type="submission" date="2019-06" db="EMBL/GenBank/DDBJ databases">
        <title>Sequencing the genomes of 1000 actinobacteria strains.</title>
        <authorList>
            <person name="Klenk H.-P."/>
        </authorList>
    </citation>
    <scope>NUCLEOTIDE SEQUENCE [LARGE SCALE GENOMIC DNA]</scope>
    <source>
        <strain evidence="2 3">DSM 45671</strain>
    </source>
</reference>
<keyword evidence="1" id="KW-1133">Transmembrane helix</keyword>
<sequence>MMALVFTAAFAVAGLSSMVRLFRPVAGGGRIAAFSHLLTSIAMIGMAWGWPGPGTSVGIVQLAVFGLLAAVFVLRVLRPVGHGRGASANHLLDLVAMVWMLGAVPWLMGADHASHSHDLAAVPVWMQVVTLAFLVLLGNAALASVVEEHRSSPDPAGAVSRLDAAGRVLMSGGMAGMLLTML</sequence>
<feature type="transmembrane region" description="Helical" evidence="1">
    <location>
        <begin position="57"/>
        <end position="77"/>
    </location>
</feature>
<dbReference type="Proteomes" id="UP000321261">
    <property type="component" value="Unassembled WGS sequence"/>
</dbReference>
<gene>
    <name evidence="2" type="ORF">FHX44_111566</name>
</gene>
<evidence type="ECO:0000313" key="3">
    <source>
        <dbReference type="Proteomes" id="UP000321261"/>
    </source>
</evidence>
<feature type="transmembrane region" description="Helical" evidence="1">
    <location>
        <begin position="31"/>
        <end position="50"/>
    </location>
</feature>
<name>A0A561SLI4_9PSEU</name>
<dbReference type="Pfam" id="PF17197">
    <property type="entry name" value="DUF5134"/>
    <property type="match status" value="1"/>
</dbReference>
<feature type="transmembrane region" description="Helical" evidence="1">
    <location>
        <begin position="89"/>
        <end position="108"/>
    </location>
</feature>
<organism evidence="2 3">
    <name type="scientific">Pseudonocardia hierapolitana</name>
    <dbReference type="NCBI Taxonomy" id="1128676"/>
    <lineage>
        <taxon>Bacteria</taxon>
        <taxon>Bacillati</taxon>
        <taxon>Actinomycetota</taxon>
        <taxon>Actinomycetes</taxon>
        <taxon>Pseudonocardiales</taxon>
        <taxon>Pseudonocardiaceae</taxon>
        <taxon>Pseudonocardia</taxon>
    </lineage>
</organism>
<proteinExistence type="predicted"/>
<dbReference type="OrthoDB" id="3576071at2"/>
<protein>
    <submittedName>
        <fullName evidence="2">Uncharacterized protein DUF5134</fullName>
    </submittedName>
</protein>
<feature type="transmembrane region" description="Helical" evidence="1">
    <location>
        <begin position="120"/>
        <end position="144"/>
    </location>
</feature>
<dbReference type="InterPro" id="IPR033458">
    <property type="entry name" value="DUF5134"/>
</dbReference>
<dbReference type="RefSeq" id="WP_147254843.1">
    <property type="nucleotide sequence ID" value="NZ_VIWU01000001.1"/>
</dbReference>
<dbReference type="AlphaFoldDB" id="A0A561SLI4"/>